<evidence type="ECO:0000256" key="1">
    <source>
        <dbReference type="SAM" id="MobiDB-lite"/>
    </source>
</evidence>
<protein>
    <submittedName>
        <fullName evidence="3">Carboxypeptidase-like regulatory domain-containing protein</fullName>
    </submittedName>
</protein>
<feature type="chain" id="PRO_5033045357" evidence="2">
    <location>
        <begin position="23"/>
        <end position="132"/>
    </location>
</feature>
<dbReference type="InterPro" id="IPR008969">
    <property type="entry name" value="CarboxyPept-like_regulatory"/>
</dbReference>
<proteinExistence type="predicted"/>
<sequence length="132" mass="14667">MKTFIHFFLFCAVFILPQPGQAQLLSVSGYVKDYLTGQAVENATIYETVSGIGTITNADGYYRLLLNRGQQDLKISSARFEKFTCSFQLSSDTIISVNLKQENMPAAIVAGNNQQSDSVETGNKTEKTRKRK</sequence>
<dbReference type="Pfam" id="PF13715">
    <property type="entry name" value="CarbopepD_reg_2"/>
    <property type="match status" value="1"/>
</dbReference>
<gene>
    <name evidence="3" type="ORF">ENN90_06940</name>
</gene>
<dbReference type="AlphaFoldDB" id="A0A831LH11"/>
<feature type="signal peptide" evidence="2">
    <location>
        <begin position="1"/>
        <end position="22"/>
    </location>
</feature>
<feature type="compositionally biased region" description="Polar residues" evidence="1">
    <location>
        <begin position="111"/>
        <end position="122"/>
    </location>
</feature>
<organism evidence="3">
    <name type="scientific">Mariniphaga anaerophila</name>
    <dbReference type="NCBI Taxonomy" id="1484053"/>
    <lineage>
        <taxon>Bacteria</taxon>
        <taxon>Pseudomonadati</taxon>
        <taxon>Bacteroidota</taxon>
        <taxon>Bacteroidia</taxon>
        <taxon>Marinilabiliales</taxon>
        <taxon>Prolixibacteraceae</taxon>
        <taxon>Mariniphaga</taxon>
    </lineage>
</organism>
<name>A0A831LH11_9BACT</name>
<keyword evidence="3" id="KW-0378">Hydrolase</keyword>
<keyword evidence="2" id="KW-0732">Signal</keyword>
<evidence type="ECO:0000313" key="3">
    <source>
        <dbReference type="EMBL" id="HDR51342.1"/>
    </source>
</evidence>
<dbReference type="EMBL" id="DSDK01000383">
    <property type="protein sequence ID" value="HDR51342.1"/>
    <property type="molecule type" value="Genomic_DNA"/>
</dbReference>
<keyword evidence="3" id="KW-0645">Protease</keyword>
<feature type="region of interest" description="Disordered" evidence="1">
    <location>
        <begin position="108"/>
        <end position="132"/>
    </location>
</feature>
<evidence type="ECO:0000256" key="2">
    <source>
        <dbReference type="SAM" id="SignalP"/>
    </source>
</evidence>
<dbReference type="Proteomes" id="UP000886047">
    <property type="component" value="Unassembled WGS sequence"/>
</dbReference>
<dbReference type="Gene3D" id="2.60.40.1120">
    <property type="entry name" value="Carboxypeptidase-like, regulatory domain"/>
    <property type="match status" value="1"/>
</dbReference>
<comment type="caution">
    <text evidence="3">The sequence shown here is derived from an EMBL/GenBank/DDBJ whole genome shotgun (WGS) entry which is preliminary data.</text>
</comment>
<dbReference type="SUPFAM" id="SSF49464">
    <property type="entry name" value="Carboxypeptidase regulatory domain-like"/>
    <property type="match status" value="1"/>
</dbReference>
<dbReference type="GO" id="GO:0004180">
    <property type="term" value="F:carboxypeptidase activity"/>
    <property type="evidence" value="ECO:0007669"/>
    <property type="project" value="UniProtKB-KW"/>
</dbReference>
<keyword evidence="3" id="KW-0121">Carboxypeptidase</keyword>
<reference evidence="3" key="1">
    <citation type="journal article" date="2020" name="mSystems">
        <title>Genome- and Community-Level Interaction Insights into Carbon Utilization and Element Cycling Functions of Hydrothermarchaeota in Hydrothermal Sediment.</title>
        <authorList>
            <person name="Zhou Z."/>
            <person name="Liu Y."/>
            <person name="Xu W."/>
            <person name="Pan J."/>
            <person name="Luo Z.H."/>
            <person name="Li M."/>
        </authorList>
    </citation>
    <scope>NUCLEOTIDE SEQUENCE [LARGE SCALE GENOMIC DNA]</scope>
    <source>
        <strain evidence="3">SpSt-1217</strain>
    </source>
</reference>
<accession>A0A831LH11</accession>